<keyword evidence="6 7" id="KW-0472">Membrane</keyword>
<dbReference type="InterPro" id="IPR035906">
    <property type="entry name" value="MetI-like_sf"/>
</dbReference>
<protein>
    <submittedName>
        <fullName evidence="9">Carbohydrate ABC transporter permease</fullName>
    </submittedName>
</protein>
<dbReference type="SUPFAM" id="SSF161098">
    <property type="entry name" value="MetI-like"/>
    <property type="match status" value="1"/>
</dbReference>
<feature type="transmembrane region" description="Helical" evidence="7">
    <location>
        <begin position="31"/>
        <end position="49"/>
    </location>
</feature>
<sequence>MNAVQAQQRVGPLASPVALPRQGRIRRLQRVAVWMLTVVILGVFNFPFLNTLMISFKDPVDITAVPPKLVFQPVLSNYGELFGDPTVPYGRYLLNTILIAAGAALLTILVTLPAGFITARFGTGRRVLFPVISSLRAIPYVVFAIPIYIMFQRVRLIDTPVALILINTAINVPLALVLFSVALREIPVTLDEAARIDGCSTWGVFRYVIVPLSGPISASVGILSFIGTWNEFLFGLLLTVERATPVTVGTTMFITSWTIKWGSIAAALVLGTLPIVSFTTLAQRYLIRGLTAGAIKG</sequence>
<keyword evidence="2 7" id="KW-0813">Transport</keyword>
<dbReference type="Gene3D" id="1.10.3720.10">
    <property type="entry name" value="MetI-like"/>
    <property type="match status" value="1"/>
</dbReference>
<keyword evidence="10" id="KW-1185">Reference proteome</keyword>
<gene>
    <name evidence="9" type="ORF">U7230_00765</name>
</gene>
<feature type="transmembrane region" description="Helical" evidence="7">
    <location>
        <begin position="127"/>
        <end position="149"/>
    </location>
</feature>
<keyword evidence="5 7" id="KW-1133">Transmembrane helix</keyword>
<evidence type="ECO:0000313" key="9">
    <source>
        <dbReference type="EMBL" id="WRP17583.1"/>
    </source>
</evidence>
<feature type="transmembrane region" description="Helical" evidence="7">
    <location>
        <begin position="92"/>
        <end position="115"/>
    </location>
</feature>
<evidence type="ECO:0000256" key="2">
    <source>
        <dbReference type="ARBA" id="ARBA00022448"/>
    </source>
</evidence>
<keyword evidence="3" id="KW-1003">Cell membrane</keyword>
<evidence type="ECO:0000259" key="8">
    <source>
        <dbReference type="PROSITE" id="PS50928"/>
    </source>
</evidence>
<dbReference type="PANTHER" id="PTHR32243:SF18">
    <property type="entry name" value="INNER MEMBRANE ABC TRANSPORTER PERMEASE PROTEIN YCJP"/>
    <property type="match status" value="1"/>
</dbReference>
<evidence type="ECO:0000256" key="6">
    <source>
        <dbReference type="ARBA" id="ARBA00023136"/>
    </source>
</evidence>
<feature type="transmembrane region" description="Helical" evidence="7">
    <location>
        <begin position="204"/>
        <end position="226"/>
    </location>
</feature>
<evidence type="ECO:0000256" key="1">
    <source>
        <dbReference type="ARBA" id="ARBA00004651"/>
    </source>
</evidence>
<organism evidence="9 10">
    <name type="scientific">Carboxydichorda subterranea</name>
    <dbReference type="NCBI Taxonomy" id="3109565"/>
    <lineage>
        <taxon>Bacteria</taxon>
        <taxon>Bacillati</taxon>
        <taxon>Bacillota</taxon>
        <taxon>Limnochordia</taxon>
        <taxon>Limnochordales</taxon>
        <taxon>Geochordaceae</taxon>
        <taxon>Carboxydichorda</taxon>
    </lineage>
</organism>
<evidence type="ECO:0000256" key="7">
    <source>
        <dbReference type="RuleBase" id="RU363032"/>
    </source>
</evidence>
<feature type="transmembrane region" description="Helical" evidence="7">
    <location>
        <begin position="161"/>
        <end position="183"/>
    </location>
</feature>
<dbReference type="EMBL" id="CP141615">
    <property type="protein sequence ID" value="WRP17583.1"/>
    <property type="molecule type" value="Genomic_DNA"/>
</dbReference>
<evidence type="ECO:0000313" key="10">
    <source>
        <dbReference type="Proteomes" id="UP001332192"/>
    </source>
</evidence>
<name>A0ABZ1BYB0_9FIRM</name>
<dbReference type="PROSITE" id="PS50928">
    <property type="entry name" value="ABC_TM1"/>
    <property type="match status" value="1"/>
</dbReference>
<feature type="transmembrane region" description="Helical" evidence="7">
    <location>
        <begin position="261"/>
        <end position="282"/>
    </location>
</feature>
<dbReference type="InterPro" id="IPR000515">
    <property type="entry name" value="MetI-like"/>
</dbReference>
<evidence type="ECO:0000256" key="5">
    <source>
        <dbReference type="ARBA" id="ARBA00022989"/>
    </source>
</evidence>
<dbReference type="Pfam" id="PF00528">
    <property type="entry name" value="BPD_transp_1"/>
    <property type="match status" value="1"/>
</dbReference>
<feature type="domain" description="ABC transmembrane type-1" evidence="8">
    <location>
        <begin position="93"/>
        <end position="282"/>
    </location>
</feature>
<evidence type="ECO:0000256" key="3">
    <source>
        <dbReference type="ARBA" id="ARBA00022475"/>
    </source>
</evidence>
<dbReference type="RefSeq" id="WP_324716853.1">
    <property type="nucleotide sequence ID" value="NZ_CP141615.1"/>
</dbReference>
<comment type="subcellular location">
    <subcellularLocation>
        <location evidence="1 7">Cell membrane</location>
        <topology evidence="1 7">Multi-pass membrane protein</topology>
    </subcellularLocation>
</comment>
<reference evidence="9 10" key="1">
    <citation type="journal article" date="2024" name="Front. Microbiol.">
        <title>Novel thermophilic genera Geochorda gen. nov. and Carboxydochorda gen. nov. from the deep terrestrial subsurface reveal the ecophysiological diversity in the class Limnochordia.</title>
        <authorList>
            <person name="Karnachuk O.V."/>
            <person name="Lukina A.P."/>
            <person name="Avakyan M.R."/>
            <person name="Kadnikov V.V."/>
            <person name="Begmatov S."/>
            <person name="Beletsky A.V."/>
            <person name="Vlasova K.G."/>
            <person name="Novikov A.A."/>
            <person name="Shcherbakova V.A."/>
            <person name="Mardanov A.V."/>
            <person name="Ravin N.V."/>
        </authorList>
    </citation>
    <scope>NUCLEOTIDE SEQUENCE [LARGE SCALE GENOMIC DNA]</scope>
    <source>
        <strain evidence="9 10">L945</strain>
    </source>
</reference>
<dbReference type="Proteomes" id="UP001332192">
    <property type="component" value="Chromosome"/>
</dbReference>
<dbReference type="CDD" id="cd06261">
    <property type="entry name" value="TM_PBP2"/>
    <property type="match status" value="1"/>
</dbReference>
<proteinExistence type="inferred from homology"/>
<keyword evidence="4 7" id="KW-0812">Transmembrane</keyword>
<dbReference type="InterPro" id="IPR050901">
    <property type="entry name" value="BP-dep_ABC_trans_perm"/>
</dbReference>
<accession>A0ABZ1BYB0</accession>
<evidence type="ECO:0000256" key="4">
    <source>
        <dbReference type="ARBA" id="ARBA00022692"/>
    </source>
</evidence>
<comment type="similarity">
    <text evidence="7">Belongs to the binding-protein-dependent transport system permease family.</text>
</comment>
<dbReference type="PANTHER" id="PTHR32243">
    <property type="entry name" value="MALTOSE TRANSPORT SYSTEM PERMEASE-RELATED"/>
    <property type="match status" value="1"/>
</dbReference>